<dbReference type="Gene3D" id="3.30.70.100">
    <property type="match status" value="1"/>
</dbReference>
<dbReference type="Pfam" id="PF03992">
    <property type="entry name" value="ABM"/>
    <property type="match status" value="1"/>
</dbReference>
<dbReference type="RefSeq" id="WP_132430012.1">
    <property type="nucleotide sequence ID" value="NZ_SMFZ01000002.1"/>
</dbReference>
<dbReference type="InterPro" id="IPR007138">
    <property type="entry name" value="ABM_dom"/>
</dbReference>
<accession>A0A4R1HLQ7</accession>
<dbReference type="SUPFAM" id="SSF54909">
    <property type="entry name" value="Dimeric alpha+beta barrel"/>
    <property type="match status" value="1"/>
</dbReference>
<dbReference type="AlphaFoldDB" id="A0A4R1HLQ7"/>
<dbReference type="InterPro" id="IPR011008">
    <property type="entry name" value="Dimeric_a/b-barrel"/>
</dbReference>
<evidence type="ECO:0000259" key="1">
    <source>
        <dbReference type="Pfam" id="PF03992"/>
    </source>
</evidence>
<name>A0A4R1HLQ7_PSEEN</name>
<evidence type="ECO:0000313" key="3">
    <source>
        <dbReference type="Proteomes" id="UP000295560"/>
    </source>
</evidence>
<keyword evidence="3" id="KW-1185">Reference proteome</keyword>
<gene>
    <name evidence="2" type="ORF">EV378_5220</name>
</gene>
<dbReference type="OrthoDB" id="5193042at2"/>
<keyword evidence="2" id="KW-0503">Monooxygenase</keyword>
<dbReference type="EMBL" id="SMFZ01000002">
    <property type="protein sequence ID" value="TCK21240.1"/>
    <property type="molecule type" value="Genomic_DNA"/>
</dbReference>
<protein>
    <submittedName>
        <fullName evidence="2">Antibiotic biosynthesis monooxygenase</fullName>
    </submittedName>
</protein>
<dbReference type="Proteomes" id="UP000295560">
    <property type="component" value="Unassembled WGS sequence"/>
</dbReference>
<feature type="domain" description="ABM" evidence="1">
    <location>
        <begin position="3"/>
        <end position="63"/>
    </location>
</feature>
<keyword evidence="2" id="KW-0560">Oxidoreductase</keyword>
<comment type="caution">
    <text evidence="2">The sequence shown here is derived from an EMBL/GenBank/DDBJ whole genome shotgun (WGS) entry which is preliminary data.</text>
</comment>
<sequence>MLLVCRFTVDPPSSDRFVARAHRALDLLGDADGFLGGEIGRAVDDPSYWVLTLRFRSVDAYRRALTPFPVREHVHPLLAEADTTTPSAYETLLSRAPNAPTESHESLRTD</sequence>
<reference evidence="2 3" key="1">
    <citation type="submission" date="2019-03" db="EMBL/GenBank/DDBJ databases">
        <title>Sequencing the genomes of 1000 actinobacteria strains.</title>
        <authorList>
            <person name="Klenk H.-P."/>
        </authorList>
    </citation>
    <scope>NUCLEOTIDE SEQUENCE [LARGE SCALE GENOMIC DNA]</scope>
    <source>
        <strain evidence="2 3">DSM 44969</strain>
    </source>
</reference>
<evidence type="ECO:0000313" key="2">
    <source>
        <dbReference type="EMBL" id="TCK21240.1"/>
    </source>
</evidence>
<organism evidence="2 3">
    <name type="scientific">Pseudonocardia endophytica</name>
    <dbReference type="NCBI Taxonomy" id="401976"/>
    <lineage>
        <taxon>Bacteria</taxon>
        <taxon>Bacillati</taxon>
        <taxon>Actinomycetota</taxon>
        <taxon>Actinomycetes</taxon>
        <taxon>Pseudonocardiales</taxon>
        <taxon>Pseudonocardiaceae</taxon>
        <taxon>Pseudonocardia</taxon>
    </lineage>
</organism>
<dbReference type="GO" id="GO:0004497">
    <property type="term" value="F:monooxygenase activity"/>
    <property type="evidence" value="ECO:0007669"/>
    <property type="project" value="UniProtKB-KW"/>
</dbReference>
<proteinExistence type="predicted"/>